<accession>A0ABW1PT01</accession>
<name>A0ABW1PT01_9FLAO</name>
<dbReference type="RefSeq" id="WP_379793374.1">
    <property type="nucleotide sequence ID" value="NZ_JBHSQB010000021.1"/>
</dbReference>
<evidence type="ECO:0000313" key="1">
    <source>
        <dbReference type="EMBL" id="MFC6098359.1"/>
    </source>
</evidence>
<comment type="caution">
    <text evidence="1">The sequence shown here is derived from an EMBL/GenBank/DDBJ whole genome shotgun (WGS) entry which is preliminary data.</text>
</comment>
<dbReference type="Proteomes" id="UP001596287">
    <property type="component" value="Unassembled WGS sequence"/>
</dbReference>
<organism evidence="1 2">
    <name type="scientific">Flavobacterium qiangtangense</name>
    <dbReference type="NCBI Taxonomy" id="1442595"/>
    <lineage>
        <taxon>Bacteria</taxon>
        <taxon>Pseudomonadati</taxon>
        <taxon>Bacteroidota</taxon>
        <taxon>Flavobacteriia</taxon>
        <taxon>Flavobacteriales</taxon>
        <taxon>Flavobacteriaceae</taxon>
        <taxon>Flavobacterium</taxon>
    </lineage>
</organism>
<proteinExistence type="predicted"/>
<protein>
    <submittedName>
        <fullName evidence="1">Uncharacterized protein</fullName>
    </submittedName>
</protein>
<sequence length="143" mass="16965">MKKYYFINQPPIVKKFTLLVDDITESENWGTTTDLEKIEYNRQIFGEDIDIDVQIRQCLTDEGTTAVFSFGRFITIFQIRKDSKKGRMTFFDFQTDFTRKELEGLLQPLYSENIVKAWFKAYDVLVENFTELNDLAELYKPEI</sequence>
<dbReference type="EMBL" id="JBHSQB010000021">
    <property type="protein sequence ID" value="MFC6098359.1"/>
    <property type="molecule type" value="Genomic_DNA"/>
</dbReference>
<gene>
    <name evidence="1" type="ORF">ACFPVY_17055</name>
</gene>
<reference evidence="2" key="1">
    <citation type="journal article" date="2019" name="Int. J. Syst. Evol. Microbiol.">
        <title>The Global Catalogue of Microorganisms (GCM) 10K type strain sequencing project: providing services to taxonomists for standard genome sequencing and annotation.</title>
        <authorList>
            <consortium name="The Broad Institute Genomics Platform"/>
            <consortium name="The Broad Institute Genome Sequencing Center for Infectious Disease"/>
            <person name="Wu L."/>
            <person name="Ma J."/>
        </authorList>
    </citation>
    <scope>NUCLEOTIDE SEQUENCE [LARGE SCALE GENOMIC DNA]</scope>
    <source>
        <strain evidence="2">CCUG 49679</strain>
    </source>
</reference>
<evidence type="ECO:0000313" key="2">
    <source>
        <dbReference type="Proteomes" id="UP001596287"/>
    </source>
</evidence>
<keyword evidence="2" id="KW-1185">Reference proteome</keyword>